<organism evidence="6 8">
    <name type="scientific">Penicillium angulare</name>
    <dbReference type="NCBI Taxonomy" id="116970"/>
    <lineage>
        <taxon>Eukaryota</taxon>
        <taxon>Fungi</taxon>
        <taxon>Dikarya</taxon>
        <taxon>Ascomycota</taxon>
        <taxon>Pezizomycotina</taxon>
        <taxon>Eurotiomycetes</taxon>
        <taxon>Eurotiomycetidae</taxon>
        <taxon>Eurotiales</taxon>
        <taxon>Aspergillaceae</taxon>
        <taxon>Penicillium</taxon>
    </lineage>
</organism>
<dbReference type="PANTHER" id="PTHR33337">
    <property type="entry name" value="GFA DOMAIN-CONTAINING PROTEIN"/>
    <property type="match status" value="1"/>
</dbReference>
<dbReference type="InterPro" id="IPR006913">
    <property type="entry name" value="CENP-V/GFA"/>
</dbReference>
<protein>
    <recommendedName>
        <fullName evidence="5">CENP-V/GFA domain-containing protein</fullName>
    </recommendedName>
</protein>
<dbReference type="GO" id="GO:0046872">
    <property type="term" value="F:metal ion binding"/>
    <property type="evidence" value="ECO:0007669"/>
    <property type="project" value="UniProtKB-KW"/>
</dbReference>
<reference evidence="6" key="1">
    <citation type="submission" date="2022-11" db="EMBL/GenBank/DDBJ databases">
        <authorList>
            <person name="Petersen C."/>
        </authorList>
    </citation>
    <scope>NUCLEOTIDE SEQUENCE</scope>
    <source>
        <strain evidence="6">IBT 30069</strain>
    </source>
</reference>
<dbReference type="EMBL" id="JAPQKH010000005">
    <property type="protein sequence ID" value="KAJ5097801.1"/>
    <property type="molecule type" value="Genomic_DNA"/>
</dbReference>
<evidence type="ECO:0000256" key="4">
    <source>
        <dbReference type="ARBA" id="ARBA00023239"/>
    </source>
</evidence>
<name>A0A9W9EG07_9EURO</name>
<dbReference type="EMBL" id="JAPQKH010000011">
    <property type="protein sequence ID" value="KAJ5081056.1"/>
    <property type="molecule type" value="Genomic_DNA"/>
</dbReference>
<evidence type="ECO:0000313" key="6">
    <source>
        <dbReference type="EMBL" id="KAJ5081056.1"/>
    </source>
</evidence>
<evidence type="ECO:0000256" key="1">
    <source>
        <dbReference type="ARBA" id="ARBA00005495"/>
    </source>
</evidence>
<evidence type="ECO:0000313" key="7">
    <source>
        <dbReference type="EMBL" id="KAJ5097801.1"/>
    </source>
</evidence>
<dbReference type="SUPFAM" id="SSF51316">
    <property type="entry name" value="Mss4-like"/>
    <property type="match status" value="1"/>
</dbReference>
<proteinExistence type="inferred from homology"/>
<comment type="similarity">
    <text evidence="1">Belongs to the Gfa family.</text>
</comment>
<dbReference type="OrthoDB" id="9985472at2759"/>
<evidence type="ECO:0000256" key="3">
    <source>
        <dbReference type="ARBA" id="ARBA00022833"/>
    </source>
</evidence>
<dbReference type="InterPro" id="IPR011057">
    <property type="entry name" value="Mss4-like_sf"/>
</dbReference>
<accession>A0A9W9EG07</accession>
<keyword evidence="4" id="KW-0456">Lyase</keyword>
<dbReference type="Pfam" id="PF04828">
    <property type="entry name" value="GFA"/>
    <property type="match status" value="1"/>
</dbReference>
<evidence type="ECO:0000313" key="8">
    <source>
        <dbReference type="Proteomes" id="UP001149165"/>
    </source>
</evidence>
<feature type="domain" description="CENP-V/GFA" evidence="5">
    <location>
        <begin position="3"/>
        <end position="120"/>
    </location>
</feature>
<comment type="caution">
    <text evidence="6">The sequence shown here is derived from an EMBL/GenBank/DDBJ whole genome shotgun (WGS) entry which is preliminary data.</text>
</comment>
<keyword evidence="3" id="KW-0862">Zinc</keyword>
<evidence type="ECO:0000256" key="2">
    <source>
        <dbReference type="ARBA" id="ARBA00022723"/>
    </source>
</evidence>
<gene>
    <name evidence="7" type="ORF">N7456_008522</name>
    <name evidence="6" type="ORF">N7456_013294</name>
</gene>
<keyword evidence="8" id="KW-1185">Reference proteome</keyword>
<dbReference type="AlphaFoldDB" id="A0A9W9EG07"/>
<dbReference type="Gene3D" id="3.90.1590.10">
    <property type="entry name" value="glutathione-dependent formaldehyde- activating enzyme (gfa)"/>
    <property type="match status" value="1"/>
</dbReference>
<dbReference type="PROSITE" id="PS51891">
    <property type="entry name" value="CENP_V_GFA"/>
    <property type="match status" value="1"/>
</dbReference>
<dbReference type="GO" id="GO:0016846">
    <property type="term" value="F:carbon-sulfur lyase activity"/>
    <property type="evidence" value="ECO:0007669"/>
    <property type="project" value="InterPro"/>
</dbReference>
<sequence>MAYKGHCNCENIHITLPQQPPSSVLCHCDNCKRAGAAFSVNYFIPEAEMTIEDPSSTMKIFNDSKTASGNTIERHFCSTCGSAIYSRTPKAPGKVFLKATLFNDVSPSGSEVFASKRLEL</sequence>
<dbReference type="Proteomes" id="UP001149165">
    <property type="component" value="Unassembled WGS sequence"/>
</dbReference>
<reference evidence="6" key="2">
    <citation type="journal article" date="2023" name="IMA Fungus">
        <title>Comparative genomic study of the Penicillium genus elucidates a diverse pangenome and 15 lateral gene transfer events.</title>
        <authorList>
            <person name="Petersen C."/>
            <person name="Sorensen T."/>
            <person name="Nielsen M.R."/>
            <person name="Sondergaard T.E."/>
            <person name="Sorensen J.L."/>
            <person name="Fitzpatrick D.A."/>
            <person name="Frisvad J.C."/>
            <person name="Nielsen K.L."/>
        </authorList>
    </citation>
    <scope>NUCLEOTIDE SEQUENCE</scope>
    <source>
        <strain evidence="6">IBT 30069</strain>
    </source>
</reference>
<keyword evidence="2" id="KW-0479">Metal-binding</keyword>
<dbReference type="PANTHER" id="PTHR33337:SF40">
    <property type="entry name" value="CENP-V_GFA DOMAIN-CONTAINING PROTEIN-RELATED"/>
    <property type="match status" value="1"/>
</dbReference>
<evidence type="ECO:0000259" key="5">
    <source>
        <dbReference type="PROSITE" id="PS51891"/>
    </source>
</evidence>